<evidence type="ECO:0000313" key="2">
    <source>
        <dbReference type="EMBL" id="CEP15993.1"/>
    </source>
</evidence>
<proteinExistence type="predicted"/>
<dbReference type="SUPFAM" id="SSF81383">
    <property type="entry name" value="F-box domain"/>
    <property type="match status" value="1"/>
</dbReference>
<dbReference type="InterPro" id="IPR036047">
    <property type="entry name" value="F-box-like_dom_sf"/>
</dbReference>
<dbReference type="Gene3D" id="1.20.1280.50">
    <property type="match status" value="1"/>
</dbReference>
<gene>
    <name evidence="2" type="primary">PARPA_10247.1 scaffold 40051</name>
</gene>
<dbReference type="Pfam" id="PF12937">
    <property type="entry name" value="F-box-like"/>
    <property type="match status" value="1"/>
</dbReference>
<evidence type="ECO:0000259" key="1">
    <source>
        <dbReference type="Pfam" id="PF12937"/>
    </source>
</evidence>
<protein>
    <recommendedName>
        <fullName evidence="1">F-box domain-containing protein</fullName>
    </recommendedName>
</protein>
<reference evidence="2 3" key="1">
    <citation type="submission" date="2014-09" db="EMBL/GenBank/DDBJ databases">
        <authorList>
            <person name="Ellenberger Sabrina"/>
        </authorList>
    </citation>
    <scope>NUCLEOTIDE SEQUENCE [LARGE SCALE GENOMIC DNA]</scope>
    <source>
        <strain evidence="2 3">CBS 412.66</strain>
    </source>
</reference>
<name>A0A0B7NM59_9FUNG</name>
<dbReference type="EMBL" id="LN732826">
    <property type="protein sequence ID" value="CEP15993.1"/>
    <property type="molecule type" value="Genomic_DNA"/>
</dbReference>
<dbReference type="Proteomes" id="UP000054107">
    <property type="component" value="Unassembled WGS sequence"/>
</dbReference>
<dbReference type="InterPro" id="IPR001810">
    <property type="entry name" value="F-box_dom"/>
</dbReference>
<dbReference type="AlphaFoldDB" id="A0A0B7NM59"/>
<dbReference type="OrthoDB" id="2212547at2759"/>
<evidence type="ECO:0000313" key="3">
    <source>
        <dbReference type="Proteomes" id="UP000054107"/>
    </source>
</evidence>
<sequence>MCRLYAESTLPNELWLMVFQQINDTKCLAQCRLVCKLFDSLAEKALFRQNLDLTTVDKIKKFLYHLNSKPKIARYINFIHLSDVAPLHLQRRLLNQALTPNIKSLTGEMRENVFDHFLNILQRSPDKFSQLQVLPNFPNLCRKRNPGGIFVPTCNYGQVLLYFKESLKQLTIQVQPSDLPQISESVIFRLNEFQNLTFLDLDFQIYNRLDDLNSYLGLDYILSNCTMNLEILYLHWRAKLTFMEKEDFKTWLQRNDVEQAPNLGELKITGVSSPHILEYLLYKYPNVSKLAIHNLDDFSDRIVKEIQNMDSLFLAINDIPHPQRRQDMNRIEQFTDLIQSTQSTVNSLLISKRHSNSLKKEMFYIEKSISTRSTVYGVTTNRYETSVHKELISLIGPVSSLRVLYDNHVDQQRLGEELNSLCKMIPFNNLNSLTHLELTGDRI</sequence>
<organism evidence="2 3">
    <name type="scientific">Parasitella parasitica</name>
    <dbReference type="NCBI Taxonomy" id="35722"/>
    <lineage>
        <taxon>Eukaryota</taxon>
        <taxon>Fungi</taxon>
        <taxon>Fungi incertae sedis</taxon>
        <taxon>Mucoromycota</taxon>
        <taxon>Mucoromycotina</taxon>
        <taxon>Mucoromycetes</taxon>
        <taxon>Mucorales</taxon>
        <taxon>Mucorineae</taxon>
        <taxon>Mucoraceae</taxon>
        <taxon>Parasitella</taxon>
    </lineage>
</organism>
<feature type="domain" description="F-box" evidence="1">
    <location>
        <begin position="9"/>
        <end position="48"/>
    </location>
</feature>
<accession>A0A0B7NM59</accession>
<keyword evidence="3" id="KW-1185">Reference proteome</keyword>